<protein>
    <submittedName>
        <fullName evidence="8">Putative drug resistance efflux protein</fullName>
    </submittedName>
</protein>
<feature type="transmembrane region" description="Helical" evidence="6">
    <location>
        <begin position="44"/>
        <end position="65"/>
    </location>
</feature>
<evidence type="ECO:0000313" key="8">
    <source>
        <dbReference type="EMBL" id="GAC80428.1"/>
    </source>
</evidence>
<feature type="transmembrane region" description="Helical" evidence="6">
    <location>
        <begin position="133"/>
        <end position="154"/>
    </location>
</feature>
<dbReference type="GO" id="GO:0005886">
    <property type="term" value="C:plasma membrane"/>
    <property type="evidence" value="ECO:0007669"/>
    <property type="project" value="UniProtKB-SubCell"/>
</dbReference>
<dbReference type="Proteomes" id="UP000035009">
    <property type="component" value="Unassembled WGS sequence"/>
</dbReference>
<evidence type="ECO:0000256" key="2">
    <source>
        <dbReference type="ARBA" id="ARBA00022475"/>
    </source>
</evidence>
<comment type="subcellular location">
    <subcellularLocation>
        <location evidence="1">Cell membrane</location>
        <topology evidence="1">Multi-pass membrane protein</topology>
    </subcellularLocation>
</comment>
<dbReference type="InterPro" id="IPR020846">
    <property type="entry name" value="MFS_dom"/>
</dbReference>
<evidence type="ECO:0000256" key="6">
    <source>
        <dbReference type="SAM" id="Phobius"/>
    </source>
</evidence>
<keyword evidence="4 6" id="KW-1133">Transmembrane helix</keyword>
<keyword evidence="9" id="KW-1185">Reference proteome</keyword>
<keyword evidence="5 6" id="KW-0472">Membrane</keyword>
<dbReference type="RefSeq" id="WP_008379436.1">
    <property type="nucleotide sequence ID" value="NZ_BAOP01000017.1"/>
</dbReference>
<keyword evidence="3 6" id="KW-0812">Transmembrane</keyword>
<dbReference type="eggNOG" id="COG0477">
    <property type="taxonomic scope" value="Bacteria"/>
</dbReference>
<name>M3VBK6_GORML</name>
<feature type="transmembrane region" description="Helical" evidence="6">
    <location>
        <begin position="236"/>
        <end position="257"/>
    </location>
</feature>
<dbReference type="STRING" id="410332.SAMN04488550_0210"/>
<feature type="transmembrane region" description="Helical" evidence="6">
    <location>
        <begin position="333"/>
        <end position="362"/>
    </location>
</feature>
<evidence type="ECO:0000259" key="7">
    <source>
        <dbReference type="PROSITE" id="PS50850"/>
    </source>
</evidence>
<dbReference type="PANTHER" id="PTHR43124">
    <property type="entry name" value="PURINE EFFLUX PUMP PBUE"/>
    <property type="match status" value="1"/>
</dbReference>
<evidence type="ECO:0000256" key="1">
    <source>
        <dbReference type="ARBA" id="ARBA00004651"/>
    </source>
</evidence>
<feature type="transmembrane region" description="Helical" evidence="6">
    <location>
        <begin position="72"/>
        <end position="95"/>
    </location>
</feature>
<dbReference type="OrthoDB" id="4376907at2"/>
<dbReference type="GO" id="GO:0022857">
    <property type="term" value="F:transmembrane transporter activity"/>
    <property type="evidence" value="ECO:0007669"/>
    <property type="project" value="InterPro"/>
</dbReference>
<evidence type="ECO:0000256" key="4">
    <source>
        <dbReference type="ARBA" id="ARBA00022989"/>
    </source>
</evidence>
<dbReference type="AlphaFoldDB" id="M3VBK6"/>
<accession>M3VBK6</accession>
<sequence length="372" mass="36986">MRFPAAVLVLAATAFTVVVDETSIALLGPSVAAEFGLGDQIRHLLVTPFAAAFIGTLPVAVLLFGRVDPRRAVAPAVCVFAGSAAAGALAPSVLALVGARVAQGAAAAVVMTCVLASLHVVTADSPTRTRDFALFSVVSGSGAVAALLVAAPLATVSWRLCFWAVCAATLCCVAGWLTVGSESSEARRSQPGTSGSSTPWRALSTTSLVNAVLSASVITVSFAVQQDHGWSPAETGIGFLPLNGAAAIGAVVVSRFSARLGQRFLLCGGIGLLAAGCALLGVVPQQPAAILSATVPLGLGLGIALPLVNDGVLSGADSRPMHRAAALGVAQQIGLAVGAVIAAVHSPVALGVLAACVALWAATAQTSPSPRR</sequence>
<proteinExistence type="predicted"/>
<dbReference type="PROSITE" id="PS50850">
    <property type="entry name" value="MFS"/>
    <property type="match status" value="1"/>
</dbReference>
<dbReference type="PANTHER" id="PTHR43124:SF3">
    <property type="entry name" value="CHLORAMPHENICOL EFFLUX PUMP RV0191"/>
    <property type="match status" value="1"/>
</dbReference>
<feature type="domain" description="Major facilitator superfamily (MFS) profile" evidence="7">
    <location>
        <begin position="6"/>
        <end position="372"/>
    </location>
</feature>
<feature type="transmembrane region" description="Helical" evidence="6">
    <location>
        <begin position="289"/>
        <end position="312"/>
    </location>
</feature>
<dbReference type="InterPro" id="IPR011701">
    <property type="entry name" value="MFS"/>
</dbReference>
<gene>
    <name evidence="8" type="ORF">GM1_017_00870</name>
</gene>
<evidence type="ECO:0000313" key="9">
    <source>
        <dbReference type="Proteomes" id="UP000035009"/>
    </source>
</evidence>
<feature type="transmembrane region" description="Helical" evidence="6">
    <location>
        <begin position="200"/>
        <end position="224"/>
    </location>
</feature>
<keyword evidence="2" id="KW-1003">Cell membrane</keyword>
<dbReference type="Gene3D" id="1.20.1250.20">
    <property type="entry name" value="MFS general substrate transporter like domains"/>
    <property type="match status" value="1"/>
</dbReference>
<feature type="transmembrane region" description="Helical" evidence="6">
    <location>
        <begin position="264"/>
        <end position="283"/>
    </location>
</feature>
<feature type="transmembrane region" description="Helical" evidence="6">
    <location>
        <begin position="101"/>
        <end position="121"/>
    </location>
</feature>
<evidence type="ECO:0000256" key="5">
    <source>
        <dbReference type="ARBA" id="ARBA00023136"/>
    </source>
</evidence>
<dbReference type="InterPro" id="IPR036259">
    <property type="entry name" value="MFS_trans_sf"/>
</dbReference>
<organism evidence="8 9">
    <name type="scientific">Gordonia malaquae NBRC 108250</name>
    <dbReference type="NCBI Taxonomy" id="1223542"/>
    <lineage>
        <taxon>Bacteria</taxon>
        <taxon>Bacillati</taxon>
        <taxon>Actinomycetota</taxon>
        <taxon>Actinomycetes</taxon>
        <taxon>Mycobacteriales</taxon>
        <taxon>Gordoniaceae</taxon>
        <taxon>Gordonia</taxon>
    </lineage>
</organism>
<dbReference type="Pfam" id="PF07690">
    <property type="entry name" value="MFS_1"/>
    <property type="match status" value="1"/>
</dbReference>
<dbReference type="InterPro" id="IPR050189">
    <property type="entry name" value="MFS_Efflux_Transporters"/>
</dbReference>
<evidence type="ECO:0000256" key="3">
    <source>
        <dbReference type="ARBA" id="ARBA00022692"/>
    </source>
</evidence>
<dbReference type="EMBL" id="BAOP01000017">
    <property type="protein sequence ID" value="GAC80428.1"/>
    <property type="molecule type" value="Genomic_DNA"/>
</dbReference>
<comment type="caution">
    <text evidence="8">The sequence shown here is derived from an EMBL/GenBank/DDBJ whole genome shotgun (WGS) entry which is preliminary data.</text>
</comment>
<reference evidence="8 9" key="1">
    <citation type="submission" date="2013-02" db="EMBL/GenBank/DDBJ databases">
        <title>Whole genome shotgun sequence of Gordonia malaquae NBRC 108250.</title>
        <authorList>
            <person name="Yoshida I."/>
            <person name="Hosoyama A."/>
            <person name="Tsuchikane K."/>
            <person name="Ando Y."/>
            <person name="Baba S."/>
            <person name="Ohji S."/>
            <person name="Hamada M."/>
            <person name="Tamura T."/>
            <person name="Yamazoe A."/>
            <person name="Yamazaki S."/>
            <person name="Fujita N."/>
        </authorList>
    </citation>
    <scope>NUCLEOTIDE SEQUENCE [LARGE SCALE GENOMIC DNA]</scope>
    <source>
        <strain evidence="8 9">NBRC 108250</strain>
    </source>
</reference>
<dbReference type="SUPFAM" id="SSF103473">
    <property type="entry name" value="MFS general substrate transporter"/>
    <property type="match status" value="1"/>
</dbReference>
<feature type="transmembrane region" description="Helical" evidence="6">
    <location>
        <begin position="160"/>
        <end position="179"/>
    </location>
</feature>